<sequence length="341" mass="38787">MDTDWQDDEKLRKLTFPRLFITDFTLEDNLAPIENRDEFTYGAPQADIGLLERLPFDLMNNILSPFDLVTLTAFRQVNRRAKELVDGLFQFNAIISYAPNALRGLIAVGLGKSFTCAPLYKALCSSFKCSFCDEFGGYIYLITCERVCFLCFTKRIVLQPMEPDQARGLFRLPRSLVDTLPYMTAVGGRYGKNAELINAGTGLIDARLVMDLAISHWGSLEAVYAILSETDRRIPRYFLRTKVPPSPGRVRQFLLWESTEVKGRSPNRFAAVVKAPWYDSESGRVYRGFHCSACLDSPNPNYCRIQFTPETFEKHLKVFGEVRYGRHEPPDGVEEPTGEIE</sequence>
<evidence type="ECO:0000313" key="2">
    <source>
        <dbReference type="EMBL" id="KAH7309108.1"/>
    </source>
</evidence>
<evidence type="ECO:0000259" key="1">
    <source>
        <dbReference type="PROSITE" id="PS50181"/>
    </source>
</evidence>
<dbReference type="InterPro" id="IPR001810">
    <property type="entry name" value="F-box_dom"/>
</dbReference>
<keyword evidence="3" id="KW-1185">Reference proteome</keyword>
<dbReference type="PROSITE" id="PS50181">
    <property type="entry name" value="FBOX"/>
    <property type="match status" value="1"/>
</dbReference>
<dbReference type="EMBL" id="JAGPNK010000014">
    <property type="protein sequence ID" value="KAH7309108.1"/>
    <property type="molecule type" value="Genomic_DNA"/>
</dbReference>
<protein>
    <recommendedName>
        <fullName evidence="1">F-box domain-containing protein</fullName>
    </recommendedName>
</protein>
<dbReference type="Proteomes" id="UP000813444">
    <property type="component" value="Unassembled WGS sequence"/>
</dbReference>
<reference evidence="2" key="1">
    <citation type="journal article" date="2021" name="Nat. Commun.">
        <title>Genetic determinants of endophytism in the Arabidopsis root mycobiome.</title>
        <authorList>
            <person name="Mesny F."/>
            <person name="Miyauchi S."/>
            <person name="Thiergart T."/>
            <person name="Pickel B."/>
            <person name="Atanasova L."/>
            <person name="Karlsson M."/>
            <person name="Huettel B."/>
            <person name="Barry K.W."/>
            <person name="Haridas S."/>
            <person name="Chen C."/>
            <person name="Bauer D."/>
            <person name="Andreopoulos W."/>
            <person name="Pangilinan J."/>
            <person name="LaButti K."/>
            <person name="Riley R."/>
            <person name="Lipzen A."/>
            <person name="Clum A."/>
            <person name="Drula E."/>
            <person name="Henrissat B."/>
            <person name="Kohler A."/>
            <person name="Grigoriev I.V."/>
            <person name="Martin F.M."/>
            <person name="Hacquard S."/>
        </authorList>
    </citation>
    <scope>NUCLEOTIDE SEQUENCE</scope>
    <source>
        <strain evidence="2">MPI-CAGE-CH-0235</strain>
    </source>
</reference>
<dbReference type="Pfam" id="PF00646">
    <property type="entry name" value="F-box"/>
    <property type="match status" value="1"/>
</dbReference>
<feature type="domain" description="F-box" evidence="1">
    <location>
        <begin position="48"/>
        <end position="94"/>
    </location>
</feature>
<proteinExistence type="predicted"/>
<comment type="caution">
    <text evidence="2">The sequence shown here is derived from an EMBL/GenBank/DDBJ whole genome shotgun (WGS) entry which is preliminary data.</text>
</comment>
<dbReference type="OrthoDB" id="2687876at2759"/>
<dbReference type="InterPro" id="IPR036047">
    <property type="entry name" value="F-box-like_dom_sf"/>
</dbReference>
<gene>
    <name evidence="2" type="ORF">B0I35DRAFT_441462</name>
</gene>
<organism evidence="2 3">
    <name type="scientific">Stachybotrys elegans</name>
    <dbReference type="NCBI Taxonomy" id="80388"/>
    <lineage>
        <taxon>Eukaryota</taxon>
        <taxon>Fungi</taxon>
        <taxon>Dikarya</taxon>
        <taxon>Ascomycota</taxon>
        <taxon>Pezizomycotina</taxon>
        <taxon>Sordariomycetes</taxon>
        <taxon>Hypocreomycetidae</taxon>
        <taxon>Hypocreales</taxon>
        <taxon>Stachybotryaceae</taxon>
        <taxon>Stachybotrys</taxon>
    </lineage>
</organism>
<name>A0A8K0SH28_9HYPO</name>
<dbReference type="SUPFAM" id="SSF81383">
    <property type="entry name" value="F-box domain"/>
    <property type="match status" value="1"/>
</dbReference>
<accession>A0A8K0SH28</accession>
<dbReference type="AlphaFoldDB" id="A0A8K0SH28"/>
<evidence type="ECO:0000313" key="3">
    <source>
        <dbReference type="Proteomes" id="UP000813444"/>
    </source>
</evidence>